<evidence type="ECO:0000313" key="4">
    <source>
        <dbReference type="Proteomes" id="UP000785679"/>
    </source>
</evidence>
<organism evidence="3 4">
    <name type="scientific">Halteria grandinella</name>
    <dbReference type="NCBI Taxonomy" id="5974"/>
    <lineage>
        <taxon>Eukaryota</taxon>
        <taxon>Sar</taxon>
        <taxon>Alveolata</taxon>
        <taxon>Ciliophora</taxon>
        <taxon>Intramacronucleata</taxon>
        <taxon>Spirotrichea</taxon>
        <taxon>Stichotrichia</taxon>
        <taxon>Sporadotrichida</taxon>
        <taxon>Halteriidae</taxon>
        <taxon>Halteria</taxon>
    </lineage>
</organism>
<feature type="region of interest" description="Disordered" evidence="1">
    <location>
        <begin position="119"/>
        <end position="143"/>
    </location>
</feature>
<gene>
    <name evidence="3" type="ORF">FGO68_gene5184</name>
</gene>
<keyword evidence="4" id="KW-1185">Reference proteome</keyword>
<keyword evidence="2" id="KW-0732">Signal</keyword>
<dbReference type="Proteomes" id="UP000785679">
    <property type="component" value="Unassembled WGS sequence"/>
</dbReference>
<proteinExistence type="predicted"/>
<sequence length="143" mass="15651">MSKFIISIFSLALLISITLGAKTTATNATTTNSTNQTATVTRNYTCNIKLFEYDEVNWKNLSYGLIQGLYINPPKGNNCTACKNFSADMASINRGYVALEVSADLWTNFNTLISQSPLKYSRPCPPKTPKSPSPKPSQTTSPN</sequence>
<protein>
    <recommendedName>
        <fullName evidence="5">Secreted protein</fullName>
    </recommendedName>
</protein>
<name>A0A8J8NR01_HALGN</name>
<evidence type="ECO:0008006" key="5">
    <source>
        <dbReference type="Google" id="ProtNLM"/>
    </source>
</evidence>
<dbReference type="AlphaFoldDB" id="A0A8J8NR01"/>
<reference evidence="3" key="1">
    <citation type="submission" date="2019-06" db="EMBL/GenBank/DDBJ databases">
        <authorList>
            <person name="Zheng W."/>
        </authorList>
    </citation>
    <scope>NUCLEOTIDE SEQUENCE</scope>
    <source>
        <strain evidence="3">QDHG01</strain>
    </source>
</reference>
<evidence type="ECO:0000256" key="1">
    <source>
        <dbReference type="SAM" id="MobiDB-lite"/>
    </source>
</evidence>
<dbReference type="EMBL" id="RRYP01008237">
    <property type="protein sequence ID" value="TNV79913.1"/>
    <property type="molecule type" value="Genomic_DNA"/>
</dbReference>
<evidence type="ECO:0000256" key="2">
    <source>
        <dbReference type="SAM" id="SignalP"/>
    </source>
</evidence>
<feature type="chain" id="PRO_5035157442" description="Secreted protein" evidence="2">
    <location>
        <begin position="21"/>
        <end position="143"/>
    </location>
</feature>
<comment type="caution">
    <text evidence="3">The sequence shown here is derived from an EMBL/GenBank/DDBJ whole genome shotgun (WGS) entry which is preliminary data.</text>
</comment>
<accession>A0A8J8NR01</accession>
<feature type="compositionally biased region" description="Pro residues" evidence="1">
    <location>
        <begin position="123"/>
        <end position="135"/>
    </location>
</feature>
<evidence type="ECO:0000313" key="3">
    <source>
        <dbReference type="EMBL" id="TNV79913.1"/>
    </source>
</evidence>
<feature type="signal peptide" evidence="2">
    <location>
        <begin position="1"/>
        <end position="20"/>
    </location>
</feature>